<protein>
    <submittedName>
        <fullName evidence="3">Unannotated protein</fullName>
    </submittedName>
</protein>
<evidence type="ECO:0000313" key="3">
    <source>
        <dbReference type="EMBL" id="CAB4902423.1"/>
    </source>
</evidence>
<feature type="transmembrane region" description="Helical" evidence="2">
    <location>
        <begin position="58"/>
        <end position="77"/>
    </location>
</feature>
<evidence type="ECO:0000256" key="2">
    <source>
        <dbReference type="SAM" id="Phobius"/>
    </source>
</evidence>
<name>A0A6J7GE15_9ZZZZ</name>
<proteinExistence type="predicted"/>
<dbReference type="EMBL" id="CAFBMR010000003">
    <property type="protein sequence ID" value="CAB4902423.1"/>
    <property type="molecule type" value="Genomic_DNA"/>
</dbReference>
<keyword evidence="2" id="KW-1133">Transmembrane helix</keyword>
<reference evidence="3" key="1">
    <citation type="submission" date="2020-05" db="EMBL/GenBank/DDBJ databases">
        <authorList>
            <person name="Chiriac C."/>
            <person name="Salcher M."/>
            <person name="Ghai R."/>
            <person name="Kavagutti S V."/>
        </authorList>
    </citation>
    <scope>NUCLEOTIDE SEQUENCE</scope>
</reference>
<dbReference type="AlphaFoldDB" id="A0A6J7GE15"/>
<organism evidence="3">
    <name type="scientific">freshwater metagenome</name>
    <dbReference type="NCBI Taxonomy" id="449393"/>
    <lineage>
        <taxon>unclassified sequences</taxon>
        <taxon>metagenomes</taxon>
        <taxon>ecological metagenomes</taxon>
    </lineage>
</organism>
<dbReference type="InterPro" id="IPR007313">
    <property type="entry name" value="FxsA"/>
</dbReference>
<feature type="transmembrane region" description="Helical" evidence="2">
    <location>
        <begin position="33"/>
        <end position="51"/>
    </location>
</feature>
<feature type="transmembrane region" description="Helical" evidence="2">
    <location>
        <begin position="7"/>
        <end position="27"/>
    </location>
</feature>
<dbReference type="Pfam" id="PF04186">
    <property type="entry name" value="FxsA"/>
    <property type="match status" value="1"/>
</dbReference>
<feature type="region of interest" description="Disordered" evidence="1">
    <location>
        <begin position="107"/>
        <end position="138"/>
    </location>
</feature>
<keyword evidence="2" id="KW-0472">Membrane</keyword>
<dbReference type="GO" id="GO:0016020">
    <property type="term" value="C:membrane"/>
    <property type="evidence" value="ECO:0007669"/>
    <property type="project" value="InterPro"/>
</dbReference>
<keyword evidence="2" id="KW-0812">Transmembrane</keyword>
<dbReference type="PANTHER" id="PTHR35335:SF1">
    <property type="entry name" value="UPF0716 PROTEIN FXSA"/>
    <property type="match status" value="1"/>
</dbReference>
<gene>
    <name evidence="3" type="ORF">UFOPK3610_00209</name>
</gene>
<accession>A0A6J7GE15</accession>
<dbReference type="PANTHER" id="PTHR35335">
    <property type="entry name" value="UPF0716 PROTEIN FXSA"/>
    <property type="match status" value="1"/>
</dbReference>
<evidence type="ECO:0000256" key="1">
    <source>
        <dbReference type="SAM" id="MobiDB-lite"/>
    </source>
</evidence>
<sequence length="138" mass="14837">MKGFWRGIALLVFVIYPLAELFVAIWIASIIGWTWVILIFCIGFVSGITLLRRNVVSGMLIAVPGFVTDIIGLVLLITPIRKVIGAGIVASIAHRVGIPRGMSWPTSQPAAEGYLPPDPEHPVVQGEVIDPDVGPGSR</sequence>